<evidence type="ECO:0000256" key="3">
    <source>
        <dbReference type="ARBA" id="ARBA00022691"/>
    </source>
</evidence>
<comment type="caution">
    <text evidence="8">The sequence shown here is derived from an EMBL/GenBank/DDBJ whole genome shotgun (WGS) entry which is preliminary data.</text>
</comment>
<dbReference type="CDD" id="cd21109">
    <property type="entry name" value="SPASM"/>
    <property type="match status" value="1"/>
</dbReference>
<dbReference type="Pfam" id="PF04055">
    <property type="entry name" value="Radical_SAM"/>
    <property type="match status" value="1"/>
</dbReference>
<dbReference type="InterPro" id="IPR017200">
    <property type="entry name" value="PqqE-like"/>
</dbReference>
<dbReference type="EMBL" id="SLWW01000005">
    <property type="protein sequence ID" value="TCO72047.1"/>
    <property type="molecule type" value="Genomic_DNA"/>
</dbReference>
<dbReference type="InterPro" id="IPR013785">
    <property type="entry name" value="Aldolase_TIM"/>
</dbReference>
<evidence type="ECO:0000259" key="7">
    <source>
        <dbReference type="PROSITE" id="PS51918"/>
    </source>
</evidence>
<dbReference type="SUPFAM" id="SSF102114">
    <property type="entry name" value="Radical SAM enzymes"/>
    <property type="match status" value="1"/>
</dbReference>
<gene>
    <name evidence="8" type="ORF">EV655_105153</name>
</gene>
<proteinExistence type="predicted"/>
<evidence type="ECO:0000256" key="6">
    <source>
        <dbReference type="ARBA" id="ARBA00023014"/>
    </source>
</evidence>
<keyword evidence="4" id="KW-0479">Metal-binding</keyword>
<dbReference type="InterPro" id="IPR007197">
    <property type="entry name" value="rSAM"/>
</dbReference>
<evidence type="ECO:0000313" key="9">
    <source>
        <dbReference type="Proteomes" id="UP000295142"/>
    </source>
</evidence>
<reference evidence="8 9" key="1">
    <citation type="submission" date="2019-03" db="EMBL/GenBank/DDBJ databases">
        <title>Genomic Encyclopedia of Type Strains, Phase IV (KMG-IV): sequencing the most valuable type-strain genomes for metagenomic binning, comparative biology and taxonomic classification.</title>
        <authorList>
            <person name="Goeker M."/>
        </authorList>
    </citation>
    <scope>NUCLEOTIDE SEQUENCE [LARGE SCALE GENOMIC DNA]</scope>
    <source>
        <strain evidence="8 9">DSM 4868</strain>
    </source>
</reference>
<dbReference type="SFLD" id="SFLDS00029">
    <property type="entry name" value="Radical_SAM"/>
    <property type="match status" value="1"/>
</dbReference>
<keyword evidence="9" id="KW-1185">Reference proteome</keyword>
<dbReference type="PIRSF" id="PIRSF037420">
    <property type="entry name" value="PQQ_syn_pqqE"/>
    <property type="match status" value="1"/>
</dbReference>
<keyword evidence="6" id="KW-0411">Iron-sulfur</keyword>
<dbReference type="Gene3D" id="3.20.20.70">
    <property type="entry name" value="Aldolase class I"/>
    <property type="match status" value="1"/>
</dbReference>
<dbReference type="InterPro" id="IPR050377">
    <property type="entry name" value="Radical_SAM_PqqE_MftC-like"/>
</dbReference>
<dbReference type="GO" id="GO:0003824">
    <property type="term" value="F:catalytic activity"/>
    <property type="evidence" value="ECO:0007669"/>
    <property type="project" value="InterPro"/>
</dbReference>
<keyword evidence="3" id="KW-0949">S-adenosyl-L-methionine</keyword>
<dbReference type="Pfam" id="PF13186">
    <property type="entry name" value="SPASM"/>
    <property type="match status" value="1"/>
</dbReference>
<dbReference type="Proteomes" id="UP000295142">
    <property type="component" value="Unassembled WGS sequence"/>
</dbReference>
<dbReference type="InterPro" id="IPR058240">
    <property type="entry name" value="rSAM_sf"/>
</dbReference>
<dbReference type="CDD" id="cd01335">
    <property type="entry name" value="Radical_SAM"/>
    <property type="match status" value="1"/>
</dbReference>
<dbReference type="GO" id="GO:0046872">
    <property type="term" value="F:metal ion binding"/>
    <property type="evidence" value="ECO:0007669"/>
    <property type="project" value="UniProtKB-KW"/>
</dbReference>
<evidence type="ECO:0000256" key="5">
    <source>
        <dbReference type="ARBA" id="ARBA00023004"/>
    </source>
</evidence>
<dbReference type="RefSeq" id="WP_165905304.1">
    <property type="nucleotide sequence ID" value="NZ_SLWW01000005.1"/>
</dbReference>
<dbReference type="PANTHER" id="PTHR11228:SF7">
    <property type="entry name" value="PQQA PEPTIDE CYCLASE"/>
    <property type="match status" value="1"/>
</dbReference>
<dbReference type="GO" id="GO:0051539">
    <property type="term" value="F:4 iron, 4 sulfur cluster binding"/>
    <property type="evidence" value="ECO:0007669"/>
    <property type="project" value="UniProtKB-KW"/>
</dbReference>
<dbReference type="PROSITE" id="PS51918">
    <property type="entry name" value="RADICAL_SAM"/>
    <property type="match status" value="1"/>
</dbReference>
<dbReference type="SFLD" id="SFLDG01067">
    <property type="entry name" value="SPASM/twitch_domain_containing"/>
    <property type="match status" value="1"/>
</dbReference>
<evidence type="ECO:0000256" key="1">
    <source>
        <dbReference type="ARBA" id="ARBA00001966"/>
    </source>
</evidence>
<keyword evidence="2" id="KW-0004">4Fe-4S</keyword>
<sequence>MTGNGRGDILERLRQRVRAAHRSALHEVARVEARQDVAPAPRLRPVPLHEIAIELTGKCNLTCEMCSVWKGGRDGPGQDRIRELLAEARALGAQVFTATGAEPFMRKDTVPILAEAARLGYGRISVVTNGTLIARHAERLAAIPGLSLGISIDGPEAVHDALRGAGMYREALAGLHAVRARGVPVTLKGVLMRPTLSTADHLIDLAVDLGLASVSYQPFQPEIAWDQPDHSRWLFGPEDRQAVSATLAALLDKARQAGVRIATEAVFPAILPYLFDGVRPVPPGGCALPARFVLIDGRGETYPCFFMRGQSMGNVMQGVRLRDIWHGPVQRRMQARGRAGDCPGCLAGCSDLASYDAAAGLAQT</sequence>
<dbReference type="AlphaFoldDB" id="A0A4R2KI50"/>
<dbReference type="PANTHER" id="PTHR11228">
    <property type="entry name" value="RADICAL SAM DOMAIN PROTEIN"/>
    <property type="match status" value="1"/>
</dbReference>
<evidence type="ECO:0000256" key="4">
    <source>
        <dbReference type="ARBA" id="ARBA00022723"/>
    </source>
</evidence>
<comment type="cofactor">
    <cofactor evidence="1">
        <name>[4Fe-4S] cluster</name>
        <dbReference type="ChEBI" id="CHEBI:49883"/>
    </cofactor>
</comment>
<protein>
    <submittedName>
        <fullName evidence="8">MoaA/NifB/PqqE/SkfB family radical SAM enzyme</fullName>
    </submittedName>
</protein>
<feature type="domain" description="Radical SAM core" evidence="7">
    <location>
        <begin position="41"/>
        <end position="260"/>
    </location>
</feature>
<name>A0A4R2KI50_9RHOB</name>
<dbReference type="SFLD" id="SFLDG01386">
    <property type="entry name" value="main_SPASM_domain-containing"/>
    <property type="match status" value="1"/>
</dbReference>
<evidence type="ECO:0000256" key="2">
    <source>
        <dbReference type="ARBA" id="ARBA00022485"/>
    </source>
</evidence>
<organism evidence="8 9">
    <name type="scientific">Rhodovulum euryhalinum</name>
    <dbReference type="NCBI Taxonomy" id="35805"/>
    <lineage>
        <taxon>Bacteria</taxon>
        <taxon>Pseudomonadati</taxon>
        <taxon>Pseudomonadota</taxon>
        <taxon>Alphaproteobacteria</taxon>
        <taxon>Rhodobacterales</taxon>
        <taxon>Paracoccaceae</taxon>
        <taxon>Rhodovulum</taxon>
    </lineage>
</organism>
<keyword evidence="5" id="KW-0408">Iron</keyword>
<evidence type="ECO:0000313" key="8">
    <source>
        <dbReference type="EMBL" id="TCO72047.1"/>
    </source>
</evidence>
<accession>A0A4R2KI50</accession>
<dbReference type="InterPro" id="IPR023885">
    <property type="entry name" value="4Fe4S-binding_SPASM_dom"/>
</dbReference>